<reference evidence="1 2" key="1">
    <citation type="submission" date="2015-07" db="EMBL/GenBank/DDBJ databases">
        <authorList>
            <person name="Voget S."/>
            <person name="Dogs M."/>
            <person name="Brinkhoff T.H."/>
            <person name="Daniel R."/>
        </authorList>
    </citation>
    <scope>NUCLEOTIDE SEQUENCE [LARGE SCALE GENOMIC DNA]</scope>
    <source>
        <strain evidence="1 2">B14</strain>
    </source>
</reference>
<gene>
    <name evidence="1" type="ORF">ROLI_032680</name>
</gene>
<evidence type="ECO:0000313" key="1">
    <source>
        <dbReference type="EMBL" id="WVX50172.1"/>
    </source>
</evidence>
<proteinExistence type="predicted"/>
<evidence type="ECO:0000313" key="2">
    <source>
        <dbReference type="Proteomes" id="UP001318682"/>
    </source>
</evidence>
<organism evidence="1 2">
    <name type="scientific">Roseobacter fucihabitans</name>
    <dbReference type="NCBI Taxonomy" id="1537242"/>
    <lineage>
        <taxon>Bacteria</taxon>
        <taxon>Pseudomonadati</taxon>
        <taxon>Pseudomonadota</taxon>
        <taxon>Alphaproteobacteria</taxon>
        <taxon>Rhodobacterales</taxon>
        <taxon>Roseobacteraceae</taxon>
        <taxon>Roseobacter</taxon>
    </lineage>
</organism>
<keyword evidence="2" id="KW-1185">Reference proteome</keyword>
<protein>
    <submittedName>
        <fullName evidence="1">Uncharacterized protein</fullName>
    </submittedName>
</protein>
<name>A0ABZ2BYE6_9RHOB</name>
<dbReference type="Proteomes" id="UP001318682">
    <property type="component" value="Chromosome"/>
</dbReference>
<dbReference type="EMBL" id="CP143423">
    <property type="protein sequence ID" value="WVX50172.1"/>
    <property type="molecule type" value="Genomic_DNA"/>
</dbReference>
<accession>A0ABZ2BYE6</accession>
<reference evidence="2" key="2">
    <citation type="submission" date="2024-01" db="EMBL/GenBank/DDBJ databases">
        <title>Roseobacter fucihabitans sp. nov., isolated from the brown alga Fucus spiralis.</title>
        <authorList>
            <person name="Hahnke S."/>
            <person name="Berger M."/>
            <person name="Schlingloff A."/>
            <person name="Athale I."/>
            <person name="Neumann-Schaal M."/>
            <person name="Adenaya A."/>
            <person name="Poehlein A."/>
            <person name="Daniel R."/>
            <person name="Pertersen J."/>
            <person name="Brinkhoff T."/>
        </authorList>
    </citation>
    <scope>NUCLEOTIDE SEQUENCE [LARGE SCALE GENOMIC DNA]</scope>
    <source>
        <strain evidence="2">B14</strain>
    </source>
</reference>
<sequence length="35" mass="3971">MSHIALQEALDGETVAWHELVSDAQYTQEPSRTEK</sequence>